<dbReference type="PANTHER" id="PTHR34219:SF3">
    <property type="entry name" value="BLL7967 PROTEIN"/>
    <property type="match status" value="1"/>
</dbReference>
<keyword evidence="2" id="KW-0288">FMN</keyword>
<feature type="transmembrane region" description="Helical" evidence="4">
    <location>
        <begin position="201"/>
        <end position="230"/>
    </location>
</feature>
<dbReference type="InterPro" id="IPR001094">
    <property type="entry name" value="Flavdoxin-like"/>
</dbReference>
<dbReference type="Pfam" id="PF00258">
    <property type="entry name" value="Flavodoxin_1"/>
    <property type="match status" value="1"/>
</dbReference>
<dbReference type="GO" id="GO:0010181">
    <property type="term" value="F:FMN binding"/>
    <property type="evidence" value="ECO:0007669"/>
    <property type="project" value="InterPro"/>
</dbReference>
<evidence type="ECO:0000313" key="7">
    <source>
        <dbReference type="EMBL" id="TRX76199.1"/>
    </source>
</evidence>
<dbReference type="PRINTS" id="PR00369">
    <property type="entry name" value="FLAVODOXIN"/>
</dbReference>
<keyword evidence="4" id="KW-0812">Transmembrane</keyword>
<dbReference type="Gene3D" id="3.40.50.360">
    <property type="match status" value="1"/>
</dbReference>
<dbReference type="OrthoDB" id="9816402at2"/>
<dbReference type="InterPro" id="IPR039261">
    <property type="entry name" value="FNR_nucleotide-bd"/>
</dbReference>
<evidence type="ECO:0000256" key="3">
    <source>
        <dbReference type="ARBA" id="ARBA00022982"/>
    </source>
</evidence>
<organism evidence="7 8">
    <name type="scientific">Pseudomonas mangiferae</name>
    <dbReference type="NCBI Taxonomy" id="2593654"/>
    <lineage>
        <taxon>Bacteria</taxon>
        <taxon>Pseudomonadati</taxon>
        <taxon>Pseudomonadota</taxon>
        <taxon>Gammaproteobacteria</taxon>
        <taxon>Pseudomonadales</taxon>
        <taxon>Pseudomonadaceae</taxon>
        <taxon>Pseudomonas</taxon>
    </lineage>
</organism>
<evidence type="ECO:0000256" key="2">
    <source>
        <dbReference type="ARBA" id="ARBA00022643"/>
    </source>
</evidence>
<gene>
    <name evidence="7" type="ORF">FM069_03150</name>
</gene>
<dbReference type="InterPro" id="IPR017938">
    <property type="entry name" value="Riboflavin_synthase-like_b-brl"/>
</dbReference>
<dbReference type="InterPro" id="IPR029039">
    <property type="entry name" value="Flavoprotein-like_sf"/>
</dbReference>
<dbReference type="PANTHER" id="PTHR34219">
    <property type="entry name" value="IRON-REGULATED INNER MEMBRANE PROTEIN-RELATED"/>
    <property type="match status" value="1"/>
</dbReference>
<accession>A0A553H371</accession>
<dbReference type="Proteomes" id="UP000315235">
    <property type="component" value="Unassembled WGS sequence"/>
</dbReference>
<feature type="transmembrane region" description="Helical" evidence="4">
    <location>
        <begin position="160"/>
        <end position="180"/>
    </location>
</feature>
<dbReference type="GO" id="GO:0016655">
    <property type="term" value="F:oxidoreductase activity, acting on NAD(P)H, quinone or similar compound as acceptor"/>
    <property type="evidence" value="ECO:0007669"/>
    <property type="project" value="UniProtKB-ARBA"/>
</dbReference>
<keyword evidence="1" id="KW-0285">Flavoprotein</keyword>
<keyword evidence="3" id="KW-0813">Transport</keyword>
<dbReference type="InterPro" id="IPR001433">
    <property type="entry name" value="OxRdtase_FAD/NAD-bd"/>
</dbReference>
<dbReference type="SUPFAM" id="SSF63380">
    <property type="entry name" value="Riboflavin synthase domain-like"/>
    <property type="match status" value="1"/>
</dbReference>
<name>A0A553H371_9PSED</name>
<evidence type="ECO:0000313" key="8">
    <source>
        <dbReference type="Proteomes" id="UP000315235"/>
    </source>
</evidence>
<dbReference type="PROSITE" id="PS50902">
    <property type="entry name" value="FLAVODOXIN_LIKE"/>
    <property type="match status" value="1"/>
</dbReference>
<evidence type="ECO:0000259" key="6">
    <source>
        <dbReference type="PROSITE" id="PS51384"/>
    </source>
</evidence>
<dbReference type="PROSITE" id="PS51384">
    <property type="entry name" value="FAD_FR"/>
    <property type="match status" value="1"/>
</dbReference>
<comment type="caution">
    <text evidence="7">The sequence shown here is derived from an EMBL/GenBank/DDBJ whole genome shotgun (WGS) entry which is preliminary data.</text>
</comment>
<evidence type="ECO:0000259" key="5">
    <source>
        <dbReference type="PROSITE" id="PS50902"/>
    </source>
</evidence>
<dbReference type="InterPro" id="IPR017927">
    <property type="entry name" value="FAD-bd_FR_type"/>
</dbReference>
<dbReference type="EMBL" id="VJOY01000002">
    <property type="protein sequence ID" value="TRX76199.1"/>
    <property type="molecule type" value="Genomic_DNA"/>
</dbReference>
<evidence type="ECO:0000256" key="4">
    <source>
        <dbReference type="SAM" id="Phobius"/>
    </source>
</evidence>
<proteinExistence type="predicted"/>
<reference evidence="7 8" key="1">
    <citation type="submission" date="2019-07" db="EMBL/GenBank/DDBJ databases">
        <title>Pseudomonas mangiferae sp. nov., isolated from bark of mango tree in Thailand.</title>
        <authorList>
            <person name="Srisuk N."/>
            <person name="Anurat P."/>
        </authorList>
    </citation>
    <scope>NUCLEOTIDE SEQUENCE [LARGE SCALE GENOMIC DNA]</scope>
    <source>
        <strain evidence="7 8">DMKU_BBB3-04</strain>
    </source>
</reference>
<feature type="transmembrane region" description="Helical" evidence="4">
    <location>
        <begin position="32"/>
        <end position="54"/>
    </location>
</feature>
<dbReference type="InterPro" id="IPR005625">
    <property type="entry name" value="PepSY-ass_TM"/>
</dbReference>
<sequence>MGRESGPSATRCRDVHRTESDVFKKAIFQLHWFLGIAAGLVLAVMGVSGAAYTFQDEILDLLNPHLTVDAGGAPPLPLGELLARAEAQQGTAVTGIWQKTDAEAPTWLFFAPRAGESRGASRYANRYTGELLAERRGTAFFALMLKVHRYLALDAVGKQITAASTLGLVYLCLSGLYLRWPRRGAHWRAWLALNPSRKGRAFLWDLHAVAGTWCLAIYLLVAVTGLYWSYDWYREGLTRLLDDAPVEGSSVPEPTGTGPARVDMEAVRRGLEAAAGPGLGLYSLRLPERAGEPLTVFVLDRDADHPRAFDELTLDPVSGALLHHDRYADKSFGARLLASVYALHVGEYFGLPGRVLIMLASLGMPLFFVTGWLLYLDRRRKRWAADAARGEPAPAVAGEDAWLVGFASQSGFAEQLAWQAARQLRAAGLAAEVLPVARIDAPRLQTASHALFVASTFGDGDAPDSARGFERGVLAQRLDLAHLHYAVLALGDRQYARYCAFAQRLDGWLGSSGARSLFDPVEVDNGDALALDRWQRQLADLTGAQPLQHAEEPYLAWRLAARECLNPGSQGRPTYRVALRAETPVAWSAGDILEVLPRHGEARVRDWLQRHGIDGSTWINVGELAQPLHEALATRQLPDRQVHLVGLHPQGLYDALVPLGSREYSIASLPADGVLELIVRQEQGPDGWPGLGSGWLTLHAPLEGRVLARVRRNSGFHPPEDDRPLVLIGNGTGLAGLRSLLKARIAEGHTRNWLIFGERNAAHDFYCREELRGWQRDGGLARLDLAFSRDQAERVYVQHRLRDAADDLRHWLADGAALYVCGSLAGMAEEVDRTLVELLGAAAVDRLSETGRYRRDVY</sequence>
<dbReference type="AlphaFoldDB" id="A0A553H371"/>
<dbReference type="Gene3D" id="3.40.50.80">
    <property type="entry name" value="Nucleotide-binding domain of ferredoxin-NADP reductase (FNR) module"/>
    <property type="match status" value="1"/>
</dbReference>
<dbReference type="CDD" id="cd06200">
    <property type="entry name" value="SiR_like1"/>
    <property type="match status" value="1"/>
</dbReference>
<dbReference type="PRINTS" id="PR00371">
    <property type="entry name" value="FPNCR"/>
</dbReference>
<dbReference type="InterPro" id="IPR001709">
    <property type="entry name" value="Flavoprot_Pyr_Nucl_cyt_Rdtase"/>
</dbReference>
<keyword evidence="8" id="KW-1185">Reference proteome</keyword>
<feature type="domain" description="FAD-binding FR-type" evidence="6">
    <location>
        <begin position="552"/>
        <end position="719"/>
    </location>
</feature>
<keyword evidence="3" id="KW-0249">Electron transport</keyword>
<feature type="transmembrane region" description="Helical" evidence="4">
    <location>
        <begin position="355"/>
        <end position="375"/>
    </location>
</feature>
<feature type="domain" description="Flavodoxin-like" evidence="5">
    <location>
        <begin position="402"/>
        <end position="539"/>
    </location>
</feature>
<dbReference type="Pfam" id="PF00175">
    <property type="entry name" value="NAD_binding_1"/>
    <property type="match status" value="1"/>
</dbReference>
<dbReference type="InterPro" id="IPR008254">
    <property type="entry name" value="Flavodoxin/NO_synth"/>
</dbReference>
<keyword evidence="4" id="KW-0472">Membrane</keyword>
<evidence type="ECO:0000256" key="1">
    <source>
        <dbReference type="ARBA" id="ARBA00022630"/>
    </source>
</evidence>
<keyword evidence="4" id="KW-1133">Transmembrane helix</keyword>
<dbReference type="SUPFAM" id="SSF52343">
    <property type="entry name" value="Ferredoxin reductase-like, C-terminal NADP-linked domain"/>
    <property type="match status" value="1"/>
</dbReference>
<dbReference type="Pfam" id="PF03929">
    <property type="entry name" value="PepSY_TM"/>
    <property type="match status" value="1"/>
</dbReference>
<dbReference type="SUPFAM" id="SSF52218">
    <property type="entry name" value="Flavoproteins"/>
    <property type="match status" value="1"/>
</dbReference>
<protein>
    <submittedName>
        <fullName evidence="7">Flavodoxin</fullName>
    </submittedName>
</protein>